<dbReference type="EMBL" id="JAPZBR010000008">
    <property type="protein sequence ID" value="KAJ5341689.1"/>
    <property type="molecule type" value="Genomic_DNA"/>
</dbReference>
<evidence type="ECO:0000313" key="3">
    <source>
        <dbReference type="EMBL" id="KAJ5341689.1"/>
    </source>
</evidence>
<keyword evidence="2" id="KW-0472">Membrane</keyword>
<reference evidence="3" key="1">
    <citation type="submission" date="2022-12" db="EMBL/GenBank/DDBJ databases">
        <authorList>
            <person name="Petersen C."/>
        </authorList>
    </citation>
    <scope>NUCLEOTIDE SEQUENCE</scope>
    <source>
        <strain evidence="3">IBT 35675</strain>
    </source>
</reference>
<gene>
    <name evidence="3" type="ORF">N7541_010813</name>
</gene>
<evidence type="ECO:0000313" key="4">
    <source>
        <dbReference type="Proteomes" id="UP001148299"/>
    </source>
</evidence>
<dbReference type="AlphaFoldDB" id="A0A9W9UIK1"/>
<protein>
    <submittedName>
        <fullName evidence="3">Uncharacterized protein</fullName>
    </submittedName>
</protein>
<evidence type="ECO:0000256" key="2">
    <source>
        <dbReference type="SAM" id="Phobius"/>
    </source>
</evidence>
<feature type="compositionally biased region" description="Basic and acidic residues" evidence="1">
    <location>
        <begin position="93"/>
        <end position="107"/>
    </location>
</feature>
<comment type="caution">
    <text evidence="3">The sequence shown here is derived from an EMBL/GenBank/DDBJ whole genome shotgun (WGS) entry which is preliminary data.</text>
</comment>
<organism evidence="3 4">
    <name type="scientific">Penicillium brevicompactum</name>
    <dbReference type="NCBI Taxonomy" id="5074"/>
    <lineage>
        <taxon>Eukaryota</taxon>
        <taxon>Fungi</taxon>
        <taxon>Dikarya</taxon>
        <taxon>Ascomycota</taxon>
        <taxon>Pezizomycotina</taxon>
        <taxon>Eurotiomycetes</taxon>
        <taxon>Eurotiomycetidae</taxon>
        <taxon>Eurotiales</taxon>
        <taxon>Aspergillaceae</taxon>
        <taxon>Penicillium</taxon>
    </lineage>
</organism>
<proteinExistence type="predicted"/>
<feature type="transmembrane region" description="Helical" evidence="2">
    <location>
        <begin position="24"/>
        <end position="48"/>
    </location>
</feature>
<dbReference type="Proteomes" id="UP001148299">
    <property type="component" value="Unassembled WGS sequence"/>
</dbReference>
<name>A0A9W9UIK1_PENBR</name>
<keyword evidence="4" id="KW-1185">Reference proteome</keyword>
<accession>A0A9W9UIK1</accession>
<feature type="transmembrane region" description="Helical" evidence="2">
    <location>
        <begin position="60"/>
        <end position="80"/>
    </location>
</feature>
<keyword evidence="2" id="KW-0812">Transmembrane</keyword>
<sequence length="145" mass="16259">MTWLSVLTTPLSFAFGLTVSLLSYLLLPILFIASPVIYLGQLVLYLTLLPLRILIKLEAFIYFMTVAVLIGATVGMALHFTGSTITQALHIEDSPEQPRSRVKRESIDSTPEGPPFDYLETKVEDTKYLPYSTILEEEESSRDSE</sequence>
<evidence type="ECO:0000256" key="1">
    <source>
        <dbReference type="SAM" id="MobiDB-lite"/>
    </source>
</evidence>
<reference evidence="3" key="2">
    <citation type="journal article" date="2023" name="IMA Fungus">
        <title>Comparative genomic study of the Penicillium genus elucidates a diverse pangenome and 15 lateral gene transfer events.</title>
        <authorList>
            <person name="Petersen C."/>
            <person name="Sorensen T."/>
            <person name="Nielsen M.R."/>
            <person name="Sondergaard T.E."/>
            <person name="Sorensen J.L."/>
            <person name="Fitzpatrick D.A."/>
            <person name="Frisvad J.C."/>
            <person name="Nielsen K.L."/>
        </authorList>
    </citation>
    <scope>NUCLEOTIDE SEQUENCE</scope>
    <source>
        <strain evidence="3">IBT 35675</strain>
    </source>
</reference>
<keyword evidence="2" id="KW-1133">Transmembrane helix</keyword>
<feature type="region of interest" description="Disordered" evidence="1">
    <location>
        <begin position="93"/>
        <end position="118"/>
    </location>
</feature>